<dbReference type="RefSeq" id="WP_248151748.1">
    <property type="nucleotide sequence ID" value="NZ_BAAAOF010000009.1"/>
</dbReference>
<dbReference type="EMBL" id="BAAAOF010000009">
    <property type="protein sequence ID" value="GAA1941478.1"/>
    <property type="molecule type" value="Genomic_DNA"/>
</dbReference>
<evidence type="ECO:0000256" key="1">
    <source>
        <dbReference type="SAM" id="MobiDB-lite"/>
    </source>
</evidence>
<keyword evidence="4" id="KW-1185">Reference proteome</keyword>
<feature type="domain" description="HNH nuclease" evidence="2">
    <location>
        <begin position="330"/>
        <end position="382"/>
    </location>
</feature>
<reference evidence="3 4" key="1">
    <citation type="journal article" date="2019" name="Int. J. Syst. Evol. Microbiol.">
        <title>The Global Catalogue of Microorganisms (GCM) 10K type strain sequencing project: providing services to taxonomists for standard genome sequencing and annotation.</title>
        <authorList>
            <consortium name="The Broad Institute Genomics Platform"/>
            <consortium name="The Broad Institute Genome Sequencing Center for Infectious Disease"/>
            <person name="Wu L."/>
            <person name="Ma J."/>
        </authorList>
    </citation>
    <scope>NUCLEOTIDE SEQUENCE [LARGE SCALE GENOMIC DNA]</scope>
    <source>
        <strain evidence="3 4">JCM 14900</strain>
    </source>
</reference>
<gene>
    <name evidence="3" type="ORF">GCM10009775_36590</name>
</gene>
<accession>A0ABN2Q1T3</accession>
<evidence type="ECO:0000259" key="2">
    <source>
        <dbReference type="SMART" id="SM00507"/>
    </source>
</evidence>
<protein>
    <recommendedName>
        <fullName evidence="2">HNH nuclease domain-containing protein</fullName>
    </recommendedName>
</protein>
<comment type="caution">
    <text evidence="3">The sequence shown here is derived from an EMBL/GenBank/DDBJ whole genome shotgun (WGS) entry which is preliminary data.</text>
</comment>
<organism evidence="3 4">
    <name type="scientific">Microbacterium aoyamense</name>
    <dbReference type="NCBI Taxonomy" id="344166"/>
    <lineage>
        <taxon>Bacteria</taxon>
        <taxon>Bacillati</taxon>
        <taxon>Actinomycetota</taxon>
        <taxon>Actinomycetes</taxon>
        <taxon>Micrococcales</taxon>
        <taxon>Microbacteriaceae</taxon>
        <taxon>Microbacterium</taxon>
    </lineage>
</organism>
<sequence>MNSRPSIEVEDTDFGPDTVDRMVEVADMMTVLAAERLMAVAVLHAEARERGPRMSAEILDRSVRLEIASELRITEYAAGELLALADGVVHRYPAVYDVLHRAEMTEKHAQILITAVDSVDPPLRAQVLDEGMTLATELPVGSFRRAMRALVDRVRAVSLVERHSQAVAGRRVYIEPVDDAMSWLHALIPSVEAHAIQQRLTGIAGAIVGRRSESESGSGADSDVAADDTRTTDQVRADALSDLLIDGDTTLLPDAARGVRASVVVTVPVMSLLGSDAPTEPATVEGVGPIPIDRARELCGGADGWMRVLTHPETGMVLSVSRDRYSPPPSLRKLVKWRSARCMAPGCGVPASRCQIDHTLAWEHGGETSLWNSAPLCQGHHTIKHHGSWVVQQIDGSGGAIEWTSPSGRRYVVKPERPMPAFRPSDEPPPF</sequence>
<dbReference type="SMART" id="SM00507">
    <property type="entry name" value="HNHc"/>
    <property type="match status" value="1"/>
</dbReference>
<evidence type="ECO:0000313" key="4">
    <source>
        <dbReference type="Proteomes" id="UP001501343"/>
    </source>
</evidence>
<dbReference type="Gene3D" id="1.10.30.50">
    <property type="match status" value="1"/>
</dbReference>
<evidence type="ECO:0000313" key="3">
    <source>
        <dbReference type="EMBL" id="GAA1941478.1"/>
    </source>
</evidence>
<dbReference type="Pfam" id="PF02720">
    <property type="entry name" value="DUF222"/>
    <property type="match status" value="1"/>
</dbReference>
<proteinExistence type="predicted"/>
<dbReference type="InterPro" id="IPR003615">
    <property type="entry name" value="HNH_nuc"/>
</dbReference>
<dbReference type="Proteomes" id="UP001501343">
    <property type="component" value="Unassembled WGS sequence"/>
</dbReference>
<feature type="region of interest" description="Disordered" evidence="1">
    <location>
        <begin position="211"/>
        <end position="231"/>
    </location>
</feature>
<name>A0ABN2Q1T3_9MICO</name>
<dbReference type="InterPro" id="IPR003870">
    <property type="entry name" value="DUF222"/>
</dbReference>
<dbReference type="CDD" id="cd00085">
    <property type="entry name" value="HNHc"/>
    <property type="match status" value="1"/>
</dbReference>